<proteinExistence type="predicted"/>
<dbReference type="Pfam" id="PF12729">
    <property type="entry name" value="4HB_MCP_1"/>
    <property type="match status" value="1"/>
</dbReference>
<reference evidence="2 3" key="1">
    <citation type="submission" date="2017-06" db="EMBL/GenBank/DDBJ databases">
        <authorList>
            <person name="Kim H.J."/>
            <person name="Triplett B.A."/>
        </authorList>
    </citation>
    <scope>NUCLEOTIDE SEQUENCE [LARGE SCALE GENOMIC DNA]</scope>
    <source>
        <strain evidence="2 3">DSM 44272</strain>
    </source>
</reference>
<evidence type="ECO:0000313" key="2">
    <source>
        <dbReference type="EMBL" id="SNR76335.1"/>
    </source>
</evidence>
<evidence type="ECO:0000313" key="3">
    <source>
        <dbReference type="Proteomes" id="UP000198403"/>
    </source>
</evidence>
<sequence length="67" mass="7306">MVALVIGIVGLVQLADLDRRSQEVNTEALVPARQLAEVRRAFLQTRVDALADEMLPKTGPEDVAHQA</sequence>
<accession>A0A238YYY9</accession>
<dbReference type="EMBL" id="FZNO01000023">
    <property type="protein sequence ID" value="SNR76335.1"/>
    <property type="molecule type" value="Genomic_DNA"/>
</dbReference>
<name>A0A238YYY9_9ACTN</name>
<dbReference type="Proteomes" id="UP000198403">
    <property type="component" value="Unassembled WGS sequence"/>
</dbReference>
<feature type="domain" description="Chemotaxis methyl-accepting receptor HlyB-like 4HB MCP" evidence="1">
    <location>
        <begin position="2"/>
        <end position="50"/>
    </location>
</feature>
<dbReference type="AlphaFoldDB" id="A0A238YYY9"/>
<organism evidence="2 3">
    <name type="scientific">Blastococcus mobilis</name>
    <dbReference type="NCBI Taxonomy" id="1938746"/>
    <lineage>
        <taxon>Bacteria</taxon>
        <taxon>Bacillati</taxon>
        <taxon>Actinomycetota</taxon>
        <taxon>Actinomycetes</taxon>
        <taxon>Geodermatophilales</taxon>
        <taxon>Geodermatophilaceae</taxon>
        <taxon>Blastococcus</taxon>
    </lineage>
</organism>
<protein>
    <submittedName>
        <fullName evidence="2">Four helix bundle sensory module for signal transduction</fullName>
    </submittedName>
</protein>
<evidence type="ECO:0000259" key="1">
    <source>
        <dbReference type="Pfam" id="PF12729"/>
    </source>
</evidence>
<dbReference type="InterPro" id="IPR024478">
    <property type="entry name" value="HlyB_4HB_MCP"/>
</dbReference>
<gene>
    <name evidence="2" type="ORF">SAMN06272737_12374</name>
</gene>
<keyword evidence="3" id="KW-1185">Reference proteome</keyword>